<name>A0A249KH36_9ACTN</name>
<dbReference type="InterPro" id="IPR016163">
    <property type="entry name" value="Ald_DH_C"/>
</dbReference>
<proteinExistence type="predicted"/>
<accession>A0A249KH36</accession>
<dbReference type="KEGG" id="psuf:A1sIA56_03710"/>
<dbReference type="Pfam" id="PF00171">
    <property type="entry name" value="Aldedh"/>
    <property type="match status" value="1"/>
</dbReference>
<gene>
    <name evidence="3" type="ORF">A1sIA56_03710</name>
</gene>
<keyword evidence="1" id="KW-0560">Oxidoreductase</keyword>
<dbReference type="RefSeq" id="WP_095673606.1">
    <property type="nucleotide sequence ID" value="NZ_CP016773.1"/>
</dbReference>
<dbReference type="EMBL" id="CP016773">
    <property type="protein sequence ID" value="ASY16015.1"/>
    <property type="molecule type" value="Genomic_DNA"/>
</dbReference>
<dbReference type="Gene3D" id="3.40.309.10">
    <property type="entry name" value="Aldehyde Dehydrogenase, Chain A, domain 2"/>
    <property type="match status" value="1"/>
</dbReference>
<dbReference type="InterPro" id="IPR015590">
    <property type="entry name" value="Aldehyde_DH_dom"/>
</dbReference>
<dbReference type="OrthoDB" id="9770537at2"/>
<dbReference type="PANTHER" id="PTHR43353">
    <property type="entry name" value="SUCCINATE-SEMIALDEHYDE DEHYDROGENASE, MITOCHONDRIAL"/>
    <property type="match status" value="1"/>
</dbReference>
<evidence type="ECO:0000259" key="2">
    <source>
        <dbReference type="Pfam" id="PF00171"/>
    </source>
</evidence>
<protein>
    <submittedName>
        <fullName evidence="3">NADP-dependent aldehyde dehydrogenase</fullName>
    </submittedName>
</protein>
<dbReference type="PANTHER" id="PTHR43353:SF3">
    <property type="entry name" value="ALDEHYDE DEHYDROGENASE-RELATED"/>
    <property type="match status" value="1"/>
</dbReference>
<dbReference type="AlphaFoldDB" id="A0A249KH36"/>
<dbReference type="SUPFAM" id="SSF53720">
    <property type="entry name" value="ALDH-like"/>
    <property type="match status" value="1"/>
</dbReference>
<evidence type="ECO:0000313" key="4">
    <source>
        <dbReference type="Proteomes" id="UP000217215"/>
    </source>
</evidence>
<dbReference type="InterPro" id="IPR050740">
    <property type="entry name" value="Aldehyde_DH_Superfamily"/>
</dbReference>
<reference evidence="3 4" key="1">
    <citation type="submission" date="2016-07" db="EMBL/GenBank/DDBJ databases">
        <title>High microdiversification within the ubiquitous acI lineage of Actinobacteria.</title>
        <authorList>
            <person name="Neuenschwander S.M."/>
            <person name="Salcher M."/>
            <person name="Ghai R."/>
            <person name="Pernthaler J."/>
        </authorList>
    </citation>
    <scope>NUCLEOTIDE SEQUENCE [LARGE SCALE GENOMIC DNA]</scope>
    <source>
        <strain evidence="3">MMS-IA-56</strain>
    </source>
</reference>
<dbReference type="InterPro" id="IPR016162">
    <property type="entry name" value="Ald_DH_N"/>
</dbReference>
<dbReference type="GO" id="GO:0016620">
    <property type="term" value="F:oxidoreductase activity, acting on the aldehyde or oxo group of donors, NAD or NADP as acceptor"/>
    <property type="evidence" value="ECO:0007669"/>
    <property type="project" value="InterPro"/>
</dbReference>
<sequence>MTFRAVKPIDGTPYGVEIPEHTKGDVDSRIKKAAASAHAIANQSPKERALLLRTIAAEIEAVRTSLVESACAETALPEARIGGEITRTTVQFELFARLVETGKHLGVSIDKADANYSPAPRPDIRKMNVPLGVVAIFAASNFPLAFSVAGGDAASAIASGNAIIAKAHPSHPNTCSTIELAIKSALKKCGLSEDTYSIVQGVNPQITHWLALHEDVKAVGFTGSEVVGRILVDLAATRKEPIPVFAEMGSLNPVFVTKNAIADRSEALAKGIIDSALMGSGQFCTKPGLVFIPKDEDFVSTMKSHLATLSVAPLLSKSIADRYSSAIAKISDGGKLEVASGIANDSGFGVTPTVFITDWTTASSNHELLEEHFGPTTVIITCDETQYVEIASSLRGQLTATIQGTDADKPTELLSVLKEKAGRVIWNGFPTGVAVTSAMNHGGPWPSSSSHTTSVGTDAIYRFMRPVAFQGFAQSVLPEPLQDANSWAVPQSIN</sequence>
<organism evidence="3 4">
    <name type="scientific">Candidatus Planktophila sulfonica</name>
    <dbReference type="NCBI Taxonomy" id="1884904"/>
    <lineage>
        <taxon>Bacteria</taxon>
        <taxon>Bacillati</taxon>
        <taxon>Actinomycetota</taxon>
        <taxon>Actinomycetes</taxon>
        <taxon>Candidatus Nanopelagicales</taxon>
        <taxon>Candidatus Nanopelagicaceae</taxon>
        <taxon>Candidatus Planktophila</taxon>
    </lineage>
</organism>
<dbReference type="Proteomes" id="UP000217215">
    <property type="component" value="Chromosome"/>
</dbReference>
<keyword evidence="4" id="KW-1185">Reference proteome</keyword>
<evidence type="ECO:0000256" key="1">
    <source>
        <dbReference type="ARBA" id="ARBA00023002"/>
    </source>
</evidence>
<dbReference type="CDD" id="cd07129">
    <property type="entry name" value="ALDH_KGSADH"/>
    <property type="match status" value="1"/>
</dbReference>
<dbReference type="Gene3D" id="3.40.605.10">
    <property type="entry name" value="Aldehyde Dehydrogenase, Chain A, domain 1"/>
    <property type="match status" value="1"/>
</dbReference>
<dbReference type="InterPro" id="IPR016161">
    <property type="entry name" value="Ald_DH/histidinol_DH"/>
</dbReference>
<dbReference type="InterPro" id="IPR044151">
    <property type="entry name" value="ALDH_KGSADH"/>
</dbReference>
<feature type="domain" description="Aldehyde dehydrogenase" evidence="2">
    <location>
        <begin position="3"/>
        <end position="460"/>
    </location>
</feature>
<evidence type="ECO:0000313" key="3">
    <source>
        <dbReference type="EMBL" id="ASY16015.1"/>
    </source>
</evidence>